<comment type="caution">
    <text evidence="2">The sequence shown here is derived from an EMBL/GenBank/DDBJ whole genome shotgun (WGS) entry which is preliminary data.</text>
</comment>
<proteinExistence type="predicted"/>
<name>A0A6D2LE47_9BRAS</name>
<reference evidence="2" key="1">
    <citation type="submission" date="2020-01" db="EMBL/GenBank/DDBJ databases">
        <authorList>
            <person name="Mishra B."/>
        </authorList>
    </citation>
    <scope>NUCLEOTIDE SEQUENCE [LARGE SCALE GENOMIC DNA]</scope>
</reference>
<keyword evidence="3" id="KW-1185">Reference proteome</keyword>
<organism evidence="2 3">
    <name type="scientific">Microthlaspi erraticum</name>
    <dbReference type="NCBI Taxonomy" id="1685480"/>
    <lineage>
        <taxon>Eukaryota</taxon>
        <taxon>Viridiplantae</taxon>
        <taxon>Streptophyta</taxon>
        <taxon>Embryophyta</taxon>
        <taxon>Tracheophyta</taxon>
        <taxon>Spermatophyta</taxon>
        <taxon>Magnoliopsida</taxon>
        <taxon>eudicotyledons</taxon>
        <taxon>Gunneridae</taxon>
        <taxon>Pentapetalae</taxon>
        <taxon>rosids</taxon>
        <taxon>malvids</taxon>
        <taxon>Brassicales</taxon>
        <taxon>Brassicaceae</taxon>
        <taxon>Coluteocarpeae</taxon>
        <taxon>Microthlaspi</taxon>
    </lineage>
</organism>
<accession>A0A6D2LE47</accession>
<protein>
    <submittedName>
        <fullName evidence="2">Uncharacterized protein</fullName>
    </submittedName>
</protein>
<dbReference type="Proteomes" id="UP000467841">
    <property type="component" value="Unassembled WGS sequence"/>
</dbReference>
<evidence type="ECO:0000313" key="3">
    <source>
        <dbReference type="Proteomes" id="UP000467841"/>
    </source>
</evidence>
<evidence type="ECO:0000313" key="2">
    <source>
        <dbReference type="EMBL" id="CAA7058355.1"/>
    </source>
</evidence>
<evidence type="ECO:0000256" key="1">
    <source>
        <dbReference type="SAM" id="MobiDB-lite"/>
    </source>
</evidence>
<gene>
    <name evidence="2" type="ORF">MERR_LOCUS45591</name>
</gene>
<dbReference type="AlphaFoldDB" id="A0A6D2LE47"/>
<sequence length="204" mass="23012">MKKCKSLKHVSLNISKLKRLEEADFSDCGALTEVSLNDSPNGVAMATDNHHSKLPTLDEASPSPEEDNIWLSFDNCFNLNQTVKTEKLILRGEEVPSYFTYQTSKTYPAEEGTYSCLTIPLFPSFLLQPFFRFKIKEMGFIPLEDLNDDSSAKNGLGNPNSLPHVCEADEDIMVNDECHETEQGEECGDNSADTERCWKRMRTT</sequence>
<dbReference type="EMBL" id="CACVBM020001718">
    <property type="protein sequence ID" value="CAA7058355.1"/>
    <property type="molecule type" value="Genomic_DNA"/>
</dbReference>
<feature type="region of interest" description="Disordered" evidence="1">
    <location>
        <begin position="45"/>
        <end position="65"/>
    </location>
</feature>